<dbReference type="Gene3D" id="3.30.160.60">
    <property type="entry name" value="Classic Zinc Finger"/>
    <property type="match status" value="1"/>
</dbReference>
<dbReference type="OrthoDB" id="431929at2759"/>
<evidence type="ECO:0000256" key="1">
    <source>
        <dbReference type="PROSITE-ProRule" id="PRU00042"/>
    </source>
</evidence>
<comment type="caution">
    <text evidence="4">The sequence shown here is derived from an EMBL/GenBank/DDBJ whole genome shotgun (WGS) entry which is preliminary data.</text>
</comment>
<sequence>MNCRDCTVDHCLKHQFGPDRMCSGLKKPEAGFPFLGILSRSRKEVSKPSHAPAAHPPQTGSRAAAVGVETGGAKFSSVTTLVDHVEKVQEKGGNRAGVKKVTIDACPKCSKGFRDPVSLVEHVERDHGGTSRA</sequence>
<feature type="region of interest" description="Disordered" evidence="2">
    <location>
        <begin position="43"/>
        <end position="64"/>
    </location>
</feature>
<dbReference type="AlphaFoldDB" id="A0A314ZI98"/>
<keyword evidence="1" id="KW-0863">Zinc-finger</keyword>
<feature type="domain" description="C2H2-type" evidence="3">
    <location>
        <begin position="104"/>
        <end position="132"/>
    </location>
</feature>
<evidence type="ECO:0000256" key="2">
    <source>
        <dbReference type="SAM" id="MobiDB-lite"/>
    </source>
</evidence>
<reference evidence="4 5" key="1">
    <citation type="submission" date="2018-02" db="EMBL/GenBank/DDBJ databases">
        <title>Draft genome of wild Prunus yedoensis var. nudiflora.</title>
        <authorList>
            <person name="Baek S."/>
            <person name="Kim J.-H."/>
            <person name="Choi K."/>
            <person name="Kim G.-B."/>
            <person name="Cho A."/>
            <person name="Jang H."/>
            <person name="Shin C.-H."/>
            <person name="Yu H.-J."/>
            <person name="Mun J.-H."/>
        </authorList>
    </citation>
    <scope>NUCLEOTIDE SEQUENCE [LARGE SCALE GENOMIC DNA]</scope>
    <source>
        <strain evidence="5">cv. Jeju island</strain>
        <tissue evidence="4">Leaf</tissue>
    </source>
</reference>
<keyword evidence="1" id="KW-0479">Metal-binding</keyword>
<dbReference type="GO" id="GO:0008270">
    <property type="term" value="F:zinc ion binding"/>
    <property type="evidence" value="ECO:0007669"/>
    <property type="project" value="UniProtKB-KW"/>
</dbReference>
<evidence type="ECO:0000259" key="3">
    <source>
        <dbReference type="PROSITE" id="PS50157"/>
    </source>
</evidence>
<dbReference type="EMBL" id="PJQY01000134">
    <property type="protein sequence ID" value="PQQ17847.1"/>
    <property type="molecule type" value="Genomic_DNA"/>
</dbReference>
<name>A0A314ZI98_PRUYE</name>
<dbReference type="Proteomes" id="UP000250321">
    <property type="component" value="Unassembled WGS sequence"/>
</dbReference>
<protein>
    <submittedName>
        <fullName evidence="4">Zinc finger AN1 and C2H2 domain-containing stress-associated protein 11</fullName>
    </submittedName>
</protein>
<evidence type="ECO:0000313" key="4">
    <source>
        <dbReference type="EMBL" id="PQQ17847.1"/>
    </source>
</evidence>
<dbReference type="PROSITE" id="PS00028">
    <property type="entry name" value="ZINC_FINGER_C2H2_1"/>
    <property type="match status" value="1"/>
</dbReference>
<dbReference type="PROSITE" id="PS50157">
    <property type="entry name" value="ZINC_FINGER_C2H2_2"/>
    <property type="match status" value="1"/>
</dbReference>
<evidence type="ECO:0000313" key="5">
    <source>
        <dbReference type="Proteomes" id="UP000250321"/>
    </source>
</evidence>
<dbReference type="STRING" id="2094558.A0A314ZI98"/>
<keyword evidence="5" id="KW-1185">Reference proteome</keyword>
<accession>A0A314ZI98</accession>
<keyword evidence="1" id="KW-0862">Zinc</keyword>
<dbReference type="InterPro" id="IPR013087">
    <property type="entry name" value="Znf_C2H2_type"/>
</dbReference>
<proteinExistence type="predicted"/>
<gene>
    <name evidence="4" type="ORF">Pyn_24426</name>
</gene>
<organism evidence="4 5">
    <name type="scientific">Prunus yedoensis var. nudiflora</name>
    <dbReference type="NCBI Taxonomy" id="2094558"/>
    <lineage>
        <taxon>Eukaryota</taxon>
        <taxon>Viridiplantae</taxon>
        <taxon>Streptophyta</taxon>
        <taxon>Embryophyta</taxon>
        <taxon>Tracheophyta</taxon>
        <taxon>Spermatophyta</taxon>
        <taxon>Magnoliopsida</taxon>
        <taxon>eudicotyledons</taxon>
        <taxon>Gunneridae</taxon>
        <taxon>Pentapetalae</taxon>
        <taxon>rosids</taxon>
        <taxon>fabids</taxon>
        <taxon>Rosales</taxon>
        <taxon>Rosaceae</taxon>
        <taxon>Amygdaloideae</taxon>
        <taxon>Amygdaleae</taxon>
        <taxon>Prunus</taxon>
    </lineage>
</organism>